<gene>
    <name evidence="1" type="ORF">F7O84_03035</name>
</gene>
<dbReference type="AlphaFoldDB" id="A0A7V7QLT9"/>
<dbReference type="EMBL" id="WAGX01000004">
    <property type="protein sequence ID" value="KAB1439388.1"/>
    <property type="molecule type" value="Genomic_DNA"/>
</dbReference>
<accession>A0A7V7QLT9</accession>
<comment type="caution">
    <text evidence="1">The sequence shown here is derived from an EMBL/GenBank/DDBJ whole genome shotgun (WGS) entry which is preliminary data.</text>
</comment>
<reference evidence="1 2" key="2">
    <citation type="submission" date="2020-02" db="EMBL/GenBank/DDBJ databases">
        <title>Candidatus Galacturonibacter soehngenii shows hetero-acetogenic catabolism of galacturonic acid but lacks a canonical carbon monoxide dehydrogenase/acetyl-CoA synthase complex.</title>
        <authorList>
            <person name="Diender M."/>
            <person name="Stouten G.R."/>
            <person name="Petersen J.F."/>
            <person name="Nielsen P.H."/>
            <person name="Dueholm M.S."/>
            <person name="Pronk J.T."/>
            <person name="Van Loosdrecht M.C.M."/>
        </authorList>
    </citation>
    <scope>NUCLEOTIDE SEQUENCE [LARGE SCALE GENOMIC DNA]</scope>
    <source>
        <strain evidence="1">GalUA</strain>
    </source>
</reference>
<evidence type="ECO:0000313" key="1">
    <source>
        <dbReference type="EMBL" id="KAB1439388.1"/>
    </source>
</evidence>
<protein>
    <submittedName>
        <fullName evidence="1">Uncharacterized protein</fullName>
    </submittedName>
</protein>
<dbReference type="RefSeq" id="WP_151141833.1">
    <property type="nucleotide sequence ID" value="NZ_WAGX01000004.1"/>
</dbReference>
<keyword evidence="2" id="KW-1185">Reference proteome</keyword>
<evidence type="ECO:0000313" key="2">
    <source>
        <dbReference type="Proteomes" id="UP000461768"/>
    </source>
</evidence>
<dbReference type="Proteomes" id="UP000461768">
    <property type="component" value="Unassembled WGS sequence"/>
</dbReference>
<organism evidence="1 2">
    <name type="scientific">Candidatus Galacturonatibacter soehngenii</name>
    <dbReference type="NCBI Taxonomy" id="2307010"/>
    <lineage>
        <taxon>Bacteria</taxon>
        <taxon>Bacillati</taxon>
        <taxon>Bacillota</taxon>
        <taxon>Clostridia</taxon>
        <taxon>Lachnospirales</taxon>
        <taxon>Lachnospiraceae</taxon>
        <taxon>Candidatus Galacturonatibacter</taxon>
    </lineage>
</organism>
<proteinExistence type="predicted"/>
<name>A0A7V7QLT9_9FIRM</name>
<dbReference type="OrthoDB" id="1986162at2"/>
<sequence>MVPVTKEELSKMVTQTTREVYEELTPQLIMILEQTKKNEQLSAEQKQDEIMLDMMGFVKSCTNEIMIEVLAEILGID</sequence>
<reference evidence="1 2" key="1">
    <citation type="submission" date="2019-09" db="EMBL/GenBank/DDBJ databases">
        <authorList>
            <person name="Valk L.C."/>
        </authorList>
    </citation>
    <scope>NUCLEOTIDE SEQUENCE [LARGE SCALE GENOMIC DNA]</scope>
    <source>
        <strain evidence="1">GalUA</strain>
    </source>
</reference>